<proteinExistence type="predicted"/>
<dbReference type="Proteomes" id="UP000688137">
    <property type="component" value="Unassembled WGS sequence"/>
</dbReference>
<accession>A0A8S1M9W8</accession>
<protein>
    <recommendedName>
        <fullName evidence="4">Transmembrane protein</fullName>
    </recommendedName>
</protein>
<name>A0A8S1M9W8_PARPR</name>
<evidence type="ECO:0000256" key="1">
    <source>
        <dbReference type="SAM" id="Phobius"/>
    </source>
</evidence>
<reference evidence="2" key="1">
    <citation type="submission" date="2021-01" db="EMBL/GenBank/DDBJ databases">
        <authorList>
            <consortium name="Genoscope - CEA"/>
            <person name="William W."/>
        </authorList>
    </citation>
    <scope>NUCLEOTIDE SEQUENCE</scope>
</reference>
<feature type="transmembrane region" description="Helical" evidence="1">
    <location>
        <begin position="177"/>
        <end position="196"/>
    </location>
</feature>
<keyword evidence="3" id="KW-1185">Reference proteome</keyword>
<organism evidence="2 3">
    <name type="scientific">Paramecium primaurelia</name>
    <dbReference type="NCBI Taxonomy" id="5886"/>
    <lineage>
        <taxon>Eukaryota</taxon>
        <taxon>Sar</taxon>
        <taxon>Alveolata</taxon>
        <taxon>Ciliophora</taxon>
        <taxon>Intramacronucleata</taxon>
        <taxon>Oligohymenophorea</taxon>
        <taxon>Peniculida</taxon>
        <taxon>Parameciidae</taxon>
        <taxon>Paramecium</taxon>
    </lineage>
</organism>
<comment type="caution">
    <text evidence="2">The sequence shown here is derived from an EMBL/GenBank/DDBJ whole genome shotgun (WGS) entry which is preliminary data.</text>
</comment>
<keyword evidence="1" id="KW-0812">Transmembrane</keyword>
<dbReference type="AlphaFoldDB" id="A0A8S1M9W8"/>
<keyword evidence="1" id="KW-0472">Membrane</keyword>
<dbReference type="EMBL" id="CAJJDM010000053">
    <property type="protein sequence ID" value="CAD8074593.1"/>
    <property type="molecule type" value="Genomic_DNA"/>
</dbReference>
<evidence type="ECO:0000313" key="2">
    <source>
        <dbReference type="EMBL" id="CAD8074593.1"/>
    </source>
</evidence>
<keyword evidence="1" id="KW-1133">Transmembrane helix</keyword>
<evidence type="ECO:0000313" key="3">
    <source>
        <dbReference type="Proteomes" id="UP000688137"/>
    </source>
</evidence>
<gene>
    <name evidence="2" type="ORF">PPRIM_AZ9-3.1.T0530053</name>
</gene>
<evidence type="ECO:0008006" key="4">
    <source>
        <dbReference type="Google" id="ProtNLM"/>
    </source>
</evidence>
<sequence>MSSAAEQIKSYPFVGILKAGESKTNKLIAKQPIFDKTVKVKIISMNIDKPQEINDQYEILDQFKMLKDQIKDLPSIILQITLPSDRRILMFTSHNSQIQNGDSTLVSTFMKSMISQRKYKDSLQMSQNFQMEQNICTLQDLQQVIINETRELNKQIVLLGAKQNIPFEEEKDDQIKFTIFQLFVIALISLLIRFYMLEF</sequence>